<dbReference type="EMBL" id="BAAAQX010000053">
    <property type="protein sequence ID" value="GAA2215694.1"/>
    <property type="molecule type" value="Genomic_DNA"/>
</dbReference>
<accession>A0ABN3D1L7</accession>
<gene>
    <name evidence="1" type="ORF">GCM10009850_111620</name>
</gene>
<evidence type="ECO:0000313" key="1">
    <source>
        <dbReference type="EMBL" id="GAA2215694.1"/>
    </source>
</evidence>
<reference evidence="1 2" key="1">
    <citation type="journal article" date="2019" name="Int. J. Syst. Evol. Microbiol.">
        <title>The Global Catalogue of Microorganisms (GCM) 10K type strain sequencing project: providing services to taxonomists for standard genome sequencing and annotation.</title>
        <authorList>
            <consortium name="The Broad Institute Genomics Platform"/>
            <consortium name="The Broad Institute Genome Sequencing Center for Infectious Disease"/>
            <person name="Wu L."/>
            <person name="Ma J."/>
        </authorList>
    </citation>
    <scope>NUCLEOTIDE SEQUENCE [LARGE SCALE GENOMIC DNA]</scope>
    <source>
        <strain evidence="1 2">JCM 16114</strain>
    </source>
</reference>
<organism evidence="1 2">
    <name type="scientific">Nonomuraea monospora</name>
    <dbReference type="NCBI Taxonomy" id="568818"/>
    <lineage>
        <taxon>Bacteria</taxon>
        <taxon>Bacillati</taxon>
        <taxon>Actinomycetota</taxon>
        <taxon>Actinomycetes</taxon>
        <taxon>Streptosporangiales</taxon>
        <taxon>Streptosporangiaceae</taxon>
        <taxon>Nonomuraea</taxon>
    </lineage>
</organism>
<dbReference type="Proteomes" id="UP001499843">
    <property type="component" value="Unassembled WGS sequence"/>
</dbReference>
<sequence length="325" mass="35091">MALLNPPDILPEAMRFLVRALVALPKAEAEREELLSLVAPRGLTEAMDLVVTGAADPSDADPDDLRAGGSIIAGASLDALRMLGMVEQSGNRIQLASAEAERWKNPAAVTPRSMFQVLVDRLVQMIDSDASSGVGDFVQALVLLHVAEEPLRPFDRFESSATSRAGRSFAIRQEQVLGSDRKGWPIPNREQWLSFRRWASYLGLARAVGSSGLIPDASEALAYRLPALAPGDYDVRDFAARCASAVPFLNGGDLQFGLDSQHEGDHAILSGGLTVSLLQLEAHGFLTLERRSDAGGRTLRLQPDGSADRVVTTVVWEKTRIRGDL</sequence>
<name>A0ABN3D1L7_9ACTN</name>
<proteinExistence type="predicted"/>
<protein>
    <submittedName>
        <fullName evidence="1">Uncharacterized protein</fullName>
    </submittedName>
</protein>
<comment type="caution">
    <text evidence="1">The sequence shown here is derived from an EMBL/GenBank/DDBJ whole genome shotgun (WGS) entry which is preliminary data.</text>
</comment>
<evidence type="ECO:0000313" key="2">
    <source>
        <dbReference type="Proteomes" id="UP001499843"/>
    </source>
</evidence>
<keyword evidence="2" id="KW-1185">Reference proteome</keyword>